<dbReference type="SUPFAM" id="SSF82185">
    <property type="entry name" value="Histone H3 K4-specific methyltransferase SET7/9 N-terminal domain"/>
    <property type="match status" value="1"/>
</dbReference>
<evidence type="ECO:0000313" key="2">
    <source>
        <dbReference type="Proteomes" id="UP000745859"/>
    </source>
</evidence>
<dbReference type="Proteomes" id="UP000745859">
    <property type="component" value="Unassembled WGS sequence"/>
</dbReference>
<accession>A0ABX0UBH1</accession>
<comment type="caution">
    <text evidence="1">The sequence shown here is derived from an EMBL/GenBank/DDBJ whole genome shotgun (WGS) entry which is preliminary data.</text>
</comment>
<evidence type="ECO:0000313" key="1">
    <source>
        <dbReference type="EMBL" id="NIJ44417.1"/>
    </source>
</evidence>
<dbReference type="Gene3D" id="3.30.1150.10">
    <property type="match status" value="1"/>
</dbReference>
<keyword evidence="2" id="KW-1185">Reference proteome</keyword>
<dbReference type="RefSeq" id="WP_167184347.1">
    <property type="nucleotide sequence ID" value="NZ_JAASQL010000001.1"/>
</dbReference>
<dbReference type="Gene3D" id="2.20.110.10">
    <property type="entry name" value="Histone H3 K4-specific methyltransferase SET7/9 N-terminal domain"/>
    <property type="match status" value="1"/>
</dbReference>
<organism evidence="1 2">
    <name type="scientific">Wenyingzhuangia heitensis</name>
    <dbReference type="NCBI Taxonomy" id="1487859"/>
    <lineage>
        <taxon>Bacteria</taxon>
        <taxon>Pseudomonadati</taxon>
        <taxon>Bacteroidota</taxon>
        <taxon>Flavobacteriia</taxon>
        <taxon>Flavobacteriales</taxon>
        <taxon>Flavobacteriaceae</taxon>
        <taxon>Wenyingzhuangia</taxon>
    </lineage>
</organism>
<protein>
    <submittedName>
        <fullName evidence="1">Antitoxin component YwqK of YwqJK toxin-antitoxin module</fullName>
    </submittedName>
</protein>
<name>A0ABX0UBH1_9FLAO</name>
<reference evidence="1 2" key="1">
    <citation type="submission" date="2020-03" db="EMBL/GenBank/DDBJ databases">
        <title>Genomic Encyclopedia of Type Strains, Phase IV (KMG-IV): sequencing the most valuable type-strain genomes for metagenomic binning, comparative biology and taxonomic classification.</title>
        <authorList>
            <person name="Goeker M."/>
        </authorList>
    </citation>
    <scope>NUCLEOTIDE SEQUENCE [LARGE SCALE GENOMIC DNA]</scope>
    <source>
        <strain evidence="1 2">DSM 101599</strain>
    </source>
</reference>
<gene>
    <name evidence="1" type="ORF">FHR24_000856</name>
</gene>
<dbReference type="EMBL" id="JAASQL010000001">
    <property type="protein sequence ID" value="NIJ44417.1"/>
    <property type="molecule type" value="Genomic_DNA"/>
</dbReference>
<sequence length="444" mass="51352">MKILYFLATILVAISSSAQKIKTKEIKERLSGVSKTKREYSVLHSDKTIKHGFYKEYYKKTAVVSGEYKLNKKEGTWIYKDPEENYLQKGAFNNGKKVGEWVLYYDGKLRKKEVFNENNRLDSLFVYNDNNQVKESFYYNNAKQLSFKRADIGLGFIKEEIKKDKDNYTVKFYYPSGELLQEKKFKDKKLVYVSDFYRTNGRVLISSLMKNGNGVLLSLFLDKLLEKKYISKVSVTYKDGIPNGDYKEYDTKGKVLVSGTLLGKTGIGEWKTWSKKLNSYTVRNYKKNAKKKFNVNIVDFSNTVLEIPFAASSDPVKLMENRKKNNADYHKKEFTYLVNECLSRNLNTSKIAYYMPENDDGVYKIAVMFRINTLGEVSGFKVRSSSKKPEVKQEVIKALEKLPVLIPASKEGRVVNLLFSQPIVFRTKKAVDPFADVNQQSNRF</sequence>
<proteinExistence type="predicted"/>
<dbReference type="SUPFAM" id="SSF74653">
    <property type="entry name" value="TolA/TonB C-terminal domain"/>
    <property type="match status" value="1"/>
</dbReference>